<dbReference type="AlphaFoldDB" id="A0A397SEK9"/>
<dbReference type="Proteomes" id="UP000265703">
    <property type="component" value="Unassembled WGS sequence"/>
</dbReference>
<dbReference type="SUPFAM" id="SSF54686">
    <property type="entry name" value="Ribosomal protein L16p/L10e"/>
    <property type="match status" value="1"/>
</dbReference>
<dbReference type="InterPro" id="IPR000114">
    <property type="entry name" value="Ribosomal_uL16_bact-type"/>
</dbReference>
<gene>
    <name evidence="5" type="ORF">C1645_791741</name>
</gene>
<dbReference type="PRINTS" id="PR00060">
    <property type="entry name" value="RIBOSOMALL16"/>
</dbReference>
<dbReference type="InterPro" id="IPR036920">
    <property type="entry name" value="Ribosomal_uL16_sf"/>
</dbReference>
<comment type="similarity">
    <text evidence="1 4">Belongs to the universal ribosomal protein uL16 family.</text>
</comment>
<evidence type="ECO:0000313" key="6">
    <source>
        <dbReference type="Proteomes" id="UP000265703"/>
    </source>
</evidence>
<organism evidence="5 6">
    <name type="scientific">Glomus cerebriforme</name>
    <dbReference type="NCBI Taxonomy" id="658196"/>
    <lineage>
        <taxon>Eukaryota</taxon>
        <taxon>Fungi</taxon>
        <taxon>Fungi incertae sedis</taxon>
        <taxon>Mucoromycota</taxon>
        <taxon>Glomeromycotina</taxon>
        <taxon>Glomeromycetes</taxon>
        <taxon>Glomerales</taxon>
        <taxon>Glomeraceae</taxon>
        <taxon>Glomus</taxon>
    </lineage>
</organism>
<evidence type="ECO:0000256" key="2">
    <source>
        <dbReference type="ARBA" id="ARBA00022980"/>
    </source>
</evidence>
<keyword evidence="2 4" id="KW-0689">Ribosomal protein</keyword>
<evidence type="ECO:0000256" key="1">
    <source>
        <dbReference type="ARBA" id="ARBA00008931"/>
    </source>
</evidence>
<dbReference type="Pfam" id="PF00252">
    <property type="entry name" value="Ribosomal_L16"/>
    <property type="match status" value="1"/>
</dbReference>
<dbReference type="EMBL" id="QKYT01000887">
    <property type="protein sequence ID" value="RIA80844.1"/>
    <property type="molecule type" value="Genomic_DNA"/>
</dbReference>
<dbReference type="Gene3D" id="3.90.1170.10">
    <property type="entry name" value="Ribosomal protein L10e/L16"/>
    <property type="match status" value="1"/>
</dbReference>
<evidence type="ECO:0000256" key="4">
    <source>
        <dbReference type="RuleBase" id="RU004413"/>
    </source>
</evidence>
<dbReference type="CDD" id="cd01433">
    <property type="entry name" value="Ribosomal_L16_L10e"/>
    <property type="match status" value="1"/>
</dbReference>
<protein>
    <submittedName>
        <fullName evidence="5">Ribosomal protein L16p/L10e-domain-containing protein</fullName>
    </submittedName>
</protein>
<dbReference type="InterPro" id="IPR047873">
    <property type="entry name" value="Ribosomal_uL16"/>
</dbReference>
<dbReference type="OrthoDB" id="268521at2759"/>
<dbReference type="GO" id="GO:0032543">
    <property type="term" value="P:mitochondrial translation"/>
    <property type="evidence" value="ECO:0007669"/>
    <property type="project" value="TreeGrafter"/>
</dbReference>
<dbReference type="PANTHER" id="PTHR12220:SF13">
    <property type="entry name" value="LARGE RIBOSOMAL SUBUNIT PROTEIN UL16M"/>
    <property type="match status" value="1"/>
</dbReference>
<evidence type="ECO:0000256" key="3">
    <source>
        <dbReference type="ARBA" id="ARBA00023274"/>
    </source>
</evidence>
<keyword evidence="6" id="KW-1185">Reference proteome</keyword>
<dbReference type="GO" id="GO:0003735">
    <property type="term" value="F:structural constituent of ribosome"/>
    <property type="evidence" value="ECO:0007669"/>
    <property type="project" value="InterPro"/>
</dbReference>
<evidence type="ECO:0000313" key="5">
    <source>
        <dbReference type="EMBL" id="RIA80844.1"/>
    </source>
</evidence>
<comment type="caution">
    <text evidence="5">The sequence shown here is derived from an EMBL/GenBank/DDBJ whole genome shotgun (WGS) entry which is preliminary data.</text>
</comment>
<keyword evidence="3 4" id="KW-0687">Ribonucleoprotein</keyword>
<accession>A0A397SEK9</accession>
<dbReference type="InterPro" id="IPR016180">
    <property type="entry name" value="Ribosomal_uL16_dom"/>
</dbReference>
<dbReference type="PANTHER" id="PTHR12220">
    <property type="entry name" value="50S/60S RIBOSOMAL PROTEIN L16"/>
    <property type="match status" value="1"/>
</dbReference>
<dbReference type="STRING" id="658196.A0A397SEK9"/>
<dbReference type="NCBIfam" id="TIGR01164">
    <property type="entry name" value="rplP_bact"/>
    <property type="match status" value="1"/>
</dbReference>
<dbReference type="GO" id="GO:0005762">
    <property type="term" value="C:mitochondrial large ribosomal subunit"/>
    <property type="evidence" value="ECO:0007669"/>
    <property type="project" value="TreeGrafter"/>
</dbReference>
<sequence length="242" mass="27702">MFSLNKIYHTQLLFKKLKYSPINYSATYAKLTPKLTLIKRNLFLPNIQNSSPPFINKTTILPNRLKLPLTSFFLQRRHRAEFAPRRTKYRKAHKGRVPVRIGGSTKGNTIAFGSFGLRVKDGVRLSSAQLTAAHTVIKRKIKVIKGSQVWMRVFPDIPVTSKGNETRMGKGKGSFEYYACRVPMNKILFEIGGGNIRREVAKEALRLATDRLPVKTEFVDKETELKQKKIEKETETNKIIHT</sequence>
<reference evidence="5 6" key="1">
    <citation type="submission" date="2018-06" db="EMBL/GenBank/DDBJ databases">
        <title>Comparative genomics reveals the genomic features of Rhizophagus irregularis, R. cerebriforme, R. diaphanum and Gigaspora rosea, and their symbiotic lifestyle signature.</title>
        <authorList>
            <person name="Morin E."/>
            <person name="San Clemente H."/>
            <person name="Chen E.C.H."/>
            <person name="De La Providencia I."/>
            <person name="Hainaut M."/>
            <person name="Kuo A."/>
            <person name="Kohler A."/>
            <person name="Murat C."/>
            <person name="Tang N."/>
            <person name="Roy S."/>
            <person name="Loubradou J."/>
            <person name="Henrissat B."/>
            <person name="Grigoriev I.V."/>
            <person name="Corradi N."/>
            <person name="Roux C."/>
            <person name="Martin F.M."/>
        </authorList>
    </citation>
    <scope>NUCLEOTIDE SEQUENCE [LARGE SCALE GENOMIC DNA]</scope>
    <source>
        <strain evidence="5 6">DAOM 227022</strain>
    </source>
</reference>
<dbReference type="GO" id="GO:0019843">
    <property type="term" value="F:rRNA binding"/>
    <property type="evidence" value="ECO:0007669"/>
    <property type="project" value="InterPro"/>
</dbReference>
<name>A0A397SEK9_9GLOM</name>
<proteinExistence type="inferred from homology"/>